<evidence type="ECO:0008006" key="2">
    <source>
        <dbReference type="Google" id="ProtNLM"/>
    </source>
</evidence>
<gene>
    <name evidence="1" type="ORF">SHKM778_58440</name>
</gene>
<dbReference type="EMBL" id="AP035768">
    <property type="protein sequence ID" value="BFO19456.1"/>
    <property type="molecule type" value="Genomic_DNA"/>
</dbReference>
<dbReference type="AlphaFoldDB" id="A0AAT9HPQ4"/>
<proteinExistence type="predicted"/>
<sequence length="89" mass="9870">MSPSFRLVYVPGVMPGKWVRVWNERLPDVPLTLTQVPADTALGLLRDGDADAGLVRLPVDRTVLSAILSTPSRRSSWCPRTTSSRRPTR</sequence>
<accession>A0AAT9HPQ4</accession>
<organism evidence="1">
    <name type="scientific">Streptomyces haneummycinicus</name>
    <dbReference type="NCBI Taxonomy" id="3074435"/>
    <lineage>
        <taxon>Bacteria</taxon>
        <taxon>Bacillati</taxon>
        <taxon>Actinomycetota</taxon>
        <taxon>Actinomycetes</taxon>
        <taxon>Kitasatosporales</taxon>
        <taxon>Streptomycetaceae</taxon>
        <taxon>Streptomyces</taxon>
    </lineage>
</organism>
<protein>
    <recommendedName>
        <fullName evidence="2">LysR substrate-binding domain-containing protein</fullName>
    </recommendedName>
</protein>
<reference evidence="1" key="1">
    <citation type="submission" date="2024-06" db="EMBL/GenBank/DDBJ databases">
        <authorList>
            <consortium name="consrtm"/>
            <person name="Uemura M."/>
            <person name="Terahara T."/>
        </authorList>
    </citation>
    <scope>NUCLEOTIDE SEQUENCE</scope>
    <source>
        <strain evidence="1">KM77-8</strain>
    </source>
</reference>
<reference evidence="1" key="2">
    <citation type="submission" date="2024-07" db="EMBL/GenBank/DDBJ databases">
        <title>Streptomyces haneummycinica sp. nov., a new antibiotic-producing actinobacterium isolated from marine sediment.</title>
        <authorList>
            <person name="Uemura M."/>
            <person name="Hamada M."/>
            <person name="Hirano S."/>
            <person name="Kobayashi K."/>
            <person name="Ohshiro T."/>
            <person name="Kobayashi T."/>
            <person name="Terahara T."/>
        </authorList>
    </citation>
    <scope>NUCLEOTIDE SEQUENCE</scope>
    <source>
        <strain evidence="1">KM77-8</strain>
    </source>
</reference>
<name>A0AAT9HPQ4_9ACTN</name>
<evidence type="ECO:0000313" key="1">
    <source>
        <dbReference type="EMBL" id="BFO19456.1"/>
    </source>
</evidence>